<gene>
    <name evidence="2" type="ORF">Glove_332g37</name>
</gene>
<dbReference type="AlphaFoldDB" id="A0A397HNI0"/>
<name>A0A397HNI0_9GLOM</name>
<keyword evidence="1" id="KW-1133">Transmembrane helix</keyword>
<dbReference type="PANTHER" id="PTHR37992:SF1">
    <property type="entry name" value="DUF1774-DOMAIN-CONTAINING PROTEIN"/>
    <property type="match status" value="1"/>
</dbReference>
<dbReference type="PANTHER" id="PTHR37992">
    <property type="entry name" value="EXPRESSED PROTEIN"/>
    <property type="match status" value="1"/>
</dbReference>
<feature type="transmembrane region" description="Helical" evidence="1">
    <location>
        <begin position="188"/>
        <end position="208"/>
    </location>
</feature>
<accession>A0A397HNI0</accession>
<feature type="transmembrane region" description="Helical" evidence="1">
    <location>
        <begin position="57"/>
        <end position="76"/>
    </location>
</feature>
<sequence>MPPVELQLRDSTRKLKFLYAGNIISFLLVVITQKYFLALNYDEIIKKHPTFFNPSTIFTDIFSFVFYALLFCFVLYAQFSRNYIVQQLVEHAIGSLFIISNLLNFCWAASWLMEEFILSEIFTLLNFIVTSKIHNNIIVDFPPSSLPSLQATVIVFCIHTPFSMYDAITCSNVFYNGFIAFTDMNDQYFIVASIFAWFLAVIGLAWAITGIMSKGRRDGVFSATIAWELLAIAVQQREFEFLSLQCFVLALVIIVTIIAVWIRLGGELTEVIGQHNITITSEQHDPLLQQENGEE</sequence>
<organism evidence="2 3">
    <name type="scientific">Diversispora epigaea</name>
    <dbReference type="NCBI Taxonomy" id="1348612"/>
    <lineage>
        <taxon>Eukaryota</taxon>
        <taxon>Fungi</taxon>
        <taxon>Fungi incertae sedis</taxon>
        <taxon>Mucoromycota</taxon>
        <taxon>Glomeromycotina</taxon>
        <taxon>Glomeromycetes</taxon>
        <taxon>Diversisporales</taxon>
        <taxon>Diversisporaceae</taxon>
        <taxon>Diversispora</taxon>
    </lineage>
</organism>
<evidence type="ECO:0000313" key="2">
    <source>
        <dbReference type="EMBL" id="RHZ63156.1"/>
    </source>
</evidence>
<feature type="transmembrane region" description="Helical" evidence="1">
    <location>
        <begin position="17"/>
        <end position="37"/>
    </location>
</feature>
<feature type="transmembrane region" description="Helical" evidence="1">
    <location>
        <begin position="88"/>
        <end position="110"/>
    </location>
</feature>
<protein>
    <submittedName>
        <fullName evidence="2">Uncharacterized protein</fullName>
    </submittedName>
</protein>
<keyword evidence="3" id="KW-1185">Reference proteome</keyword>
<evidence type="ECO:0000313" key="3">
    <source>
        <dbReference type="Proteomes" id="UP000266861"/>
    </source>
</evidence>
<dbReference type="STRING" id="1348612.A0A397HNI0"/>
<comment type="caution">
    <text evidence="2">The sequence shown here is derived from an EMBL/GenBank/DDBJ whole genome shotgun (WGS) entry which is preliminary data.</text>
</comment>
<dbReference type="OrthoDB" id="2332199at2759"/>
<dbReference type="EMBL" id="PQFF01000303">
    <property type="protein sequence ID" value="RHZ63156.1"/>
    <property type="molecule type" value="Genomic_DNA"/>
</dbReference>
<keyword evidence="1" id="KW-0472">Membrane</keyword>
<dbReference type="InterPro" id="IPR013920">
    <property type="entry name" value="DUF1774_fun"/>
</dbReference>
<proteinExistence type="predicted"/>
<keyword evidence="1" id="KW-0812">Transmembrane</keyword>
<reference evidence="2 3" key="1">
    <citation type="submission" date="2018-08" db="EMBL/GenBank/DDBJ databases">
        <title>Genome and evolution of the arbuscular mycorrhizal fungus Diversispora epigaea (formerly Glomus versiforme) and its bacterial endosymbionts.</title>
        <authorList>
            <person name="Sun X."/>
            <person name="Fei Z."/>
            <person name="Harrison M."/>
        </authorList>
    </citation>
    <scope>NUCLEOTIDE SEQUENCE [LARGE SCALE GENOMIC DNA]</scope>
    <source>
        <strain evidence="2 3">IT104</strain>
    </source>
</reference>
<dbReference type="Proteomes" id="UP000266861">
    <property type="component" value="Unassembled WGS sequence"/>
</dbReference>
<evidence type="ECO:0000256" key="1">
    <source>
        <dbReference type="SAM" id="Phobius"/>
    </source>
</evidence>
<feature type="transmembrane region" description="Helical" evidence="1">
    <location>
        <begin position="242"/>
        <end position="262"/>
    </location>
</feature>